<sequence length="77" mass="8163">MFEPSDHTRKHLQFKSRKHQGSSPLPIASTPSSSKFGAPLSVGTSPDSLQLSSPTTSLSSLGPPFSSLSEPSSRPRL</sequence>
<feature type="region of interest" description="Disordered" evidence="1">
    <location>
        <begin position="1"/>
        <end position="77"/>
    </location>
</feature>
<dbReference type="HOGENOM" id="CLU_2644659_0_0_1"/>
<evidence type="ECO:0000313" key="2">
    <source>
        <dbReference type="EMBL" id="KDR73129.1"/>
    </source>
</evidence>
<reference evidence="3" key="1">
    <citation type="journal article" date="2014" name="Proc. Natl. Acad. Sci. U.S.A.">
        <title>Extensive sampling of basidiomycete genomes demonstrates inadequacy of the white-rot/brown-rot paradigm for wood decay fungi.</title>
        <authorList>
            <person name="Riley R."/>
            <person name="Salamov A.A."/>
            <person name="Brown D.W."/>
            <person name="Nagy L.G."/>
            <person name="Floudas D."/>
            <person name="Held B.W."/>
            <person name="Levasseur A."/>
            <person name="Lombard V."/>
            <person name="Morin E."/>
            <person name="Otillar R."/>
            <person name="Lindquist E.A."/>
            <person name="Sun H."/>
            <person name="LaButti K.M."/>
            <person name="Schmutz J."/>
            <person name="Jabbour D."/>
            <person name="Luo H."/>
            <person name="Baker S.E."/>
            <person name="Pisabarro A.G."/>
            <person name="Walton J.D."/>
            <person name="Blanchette R.A."/>
            <person name="Henrissat B."/>
            <person name="Martin F."/>
            <person name="Cullen D."/>
            <person name="Hibbett D.S."/>
            <person name="Grigoriev I.V."/>
        </authorList>
    </citation>
    <scope>NUCLEOTIDE SEQUENCE [LARGE SCALE GENOMIC DNA]</scope>
    <source>
        <strain evidence="3">CBS 339.88</strain>
    </source>
</reference>
<proteinExistence type="predicted"/>
<evidence type="ECO:0000256" key="1">
    <source>
        <dbReference type="SAM" id="MobiDB-lite"/>
    </source>
</evidence>
<dbReference type="EMBL" id="KL142386">
    <property type="protein sequence ID" value="KDR73129.1"/>
    <property type="molecule type" value="Genomic_DNA"/>
</dbReference>
<accession>A0A067SZL7</accession>
<keyword evidence="3" id="KW-1185">Reference proteome</keyword>
<dbReference type="Proteomes" id="UP000027222">
    <property type="component" value="Unassembled WGS sequence"/>
</dbReference>
<organism evidence="2 3">
    <name type="scientific">Galerina marginata (strain CBS 339.88)</name>
    <dbReference type="NCBI Taxonomy" id="685588"/>
    <lineage>
        <taxon>Eukaryota</taxon>
        <taxon>Fungi</taxon>
        <taxon>Dikarya</taxon>
        <taxon>Basidiomycota</taxon>
        <taxon>Agaricomycotina</taxon>
        <taxon>Agaricomycetes</taxon>
        <taxon>Agaricomycetidae</taxon>
        <taxon>Agaricales</taxon>
        <taxon>Agaricineae</taxon>
        <taxon>Strophariaceae</taxon>
        <taxon>Galerina</taxon>
    </lineage>
</organism>
<protein>
    <submittedName>
        <fullName evidence="2">Uncharacterized protein</fullName>
    </submittedName>
</protein>
<dbReference type="AlphaFoldDB" id="A0A067SZL7"/>
<feature type="non-terminal residue" evidence="2">
    <location>
        <position position="77"/>
    </location>
</feature>
<gene>
    <name evidence="2" type="ORF">GALMADRAFT_251693</name>
</gene>
<feature type="compositionally biased region" description="Basic residues" evidence="1">
    <location>
        <begin position="8"/>
        <end position="20"/>
    </location>
</feature>
<feature type="compositionally biased region" description="Low complexity" evidence="1">
    <location>
        <begin position="45"/>
        <end position="77"/>
    </location>
</feature>
<evidence type="ECO:0000313" key="3">
    <source>
        <dbReference type="Proteomes" id="UP000027222"/>
    </source>
</evidence>
<name>A0A067SZL7_GALM3</name>